<sequence length="392" mass="41640">MTTSSALTTRQLWTRTRGIPLAVVVLLVGAVAIAVVRSQTKHGDLDPRSADPRGSRAVTELLADRGVTTRLVTTLDAARAAAGPDSTLLVAVPDRLTHRQQSLLARATASSGGRTVLVAPGEWSVGRLAPGVTASPVTTLEPTLDPDCTLPEARRAGSAETGGIRYRTTVDDADACYPSERRATLLRLPATSGTGDTVLLGAPDMLLNNHLDKQGNASLALQLLGSRPHLVWYLPSLADSSATDTGGRESLFDLLPSGWLWGTLQLFVAAVLAAFWRGRRFGPLVPEKLPVVIRASETTEGRARLYRKADARDRACAALRSTARTRLAPLVGVPATQAHTPEALLPALSARLPDSGEQALHSLLFGAPPRDDAALIALTDRLDALEREVRRS</sequence>
<evidence type="ECO:0000259" key="2">
    <source>
        <dbReference type="Pfam" id="PF14258"/>
    </source>
</evidence>
<dbReference type="AlphaFoldDB" id="A0A4P6TWI9"/>
<reference evidence="3 4" key="1">
    <citation type="submission" date="2018-08" db="EMBL/GenBank/DDBJ databases">
        <title>The complete genome sequence of Streptomyces seoulensis, a pioneer strain for nickel superoxide dismutase discovery.</title>
        <authorList>
            <person name="Shin J."/>
            <person name="Lee J.-S."/>
            <person name="Lee E.-J."/>
            <person name="Youn H.-D."/>
        </authorList>
    </citation>
    <scope>NUCLEOTIDE SEQUENCE [LARGE SCALE GENOMIC DNA]</scope>
    <source>
        <strain evidence="3 4">KCTC 9819</strain>
    </source>
</reference>
<dbReference type="RefSeq" id="WP_031182682.1">
    <property type="nucleotide sequence ID" value="NZ_CP032229.1"/>
</dbReference>
<protein>
    <submittedName>
        <fullName evidence="3">DUF4350 domain-containing protein</fullName>
    </submittedName>
</protein>
<feature type="region of interest" description="Disordered" evidence="1">
    <location>
        <begin position="136"/>
        <end position="156"/>
    </location>
</feature>
<dbReference type="Proteomes" id="UP000292547">
    <property type="component" value="Chromosome"/>
</dbReference>
<dbReference type="InterPro" id="IPR025646">
    <property type="entry name" value="DUF4350"/>
</dbReference>
<dbReference type="KEGG" id="sseo:D0Z67_11140"/>
<proteinExistence type="predicted"/>
<dbReference type="EMBL" id="CP032229">
    <property type="protein sequence ID" value="QBJ90801.1"/>
    <property type="molecule type" value="Genomic_DNA"/>
</dbReference>
<accession>A0A4P6TWI9</accession>
<gene>
    <name evidence="3" type="ORF">D0Z67_11140</name>
</gene>
<dbReference type="OrthoDB" id="5241668at2"/>
<organism evidence="3 4">
    <name type="scientific">Streptomyces seoulensis</name>
    <dbReference type="NCBI Taxonomy" id="73044"/>
    <lineage>
        <taxon>Bacteria</taxon>
        <taxon>Bacillati</taxon>
        <taxon>Actinomycetota</taxon>
        <taxon>Actinomycetes</taxon>
        <taxon>Kitasatosporales</taxon>
        <taxon>Streptomycetaceae</taxon>
        <taxon>Streptomyces</taxon>
    </lineage>
</organism>
<dbReference type="STRING" id="73044.GCA_000725795_04553"/>
<evidence type="ECO:0000256" key="1">
    <source>
        <dbReference type="SAM" id="MobiDB-lite"/>
    </source>
</evidence>
<keyword evidence="4" id="KW-1185">Reference proteome</keyword>
<evidence type="ECO:0000313" key="4">
    <source>
        <dbReference type="Proteomes" id="UP000292547"/>
    </source>
</evidence>
<dbReference type="Pfam" id="PF14258">
    <property type="entry name" value="DUF4350"/>
    <property type="match status" value="1"/>
</dbReference>
<evidence type="ECO:0000313" key="3">
    <source>
        <dbReference type="EMBL" id="QBJ90801.1"/>
    </source>
</evidence>
<name>A0A4P6TWI9_STRSO</name>
<feature type="domain" description="DUF4350" evidence="2">
    <location>
        <begin position="47"/>
        <end position="224"/>
    </location>
</feature>
<dbReference type="GeneID" id="300099486"/>